<dbReference type="EMBL" id="NMVI01000029">
    <property type="protein sequence ID" value="OYN84014.1"/>
    <property type="molecule type" value="Genomic_DNA"/>
</dbReference>
<dbReference type="Proteomes" id="UP000216533">
    <property type="component" value="Unassembled WGS sequence"/>
</dbReference>
<evidence type="ECO:0000313" key="1">
    <source>
        <dbReference type="EMBL" id="OYN84014.1"/>
    </source>
</evidence>
<name>A0A255DXM6_9ACTN</name>
<evidence type="ECO:0008006" key="3">
    <source>
        <dbReference type="Google" id="ProtNLM"/>
    </source>
</evidence>
<organism evidence="1 2">
    <name type="scientific">Parenemella sanctibonifatiensis</name>
    <dbReference type="NCBI Taxonomy" id="2016505"/>
    <lineage>
        <taxon>Bacteria</taxon>
        <taxon>Bacillati</taxon>
        <taxon>Actinomycetota</taxon>
        <taxon>Actinomycetes</taxon>
        <taxon>Propionibacteriales</taxon>
        <taxon>Propionibacteriaceae</taxon>
        <taxon>Parenemella</taxon>
    </lineage>
</organism>
<dbReference type="InterPro" id="IPR010296">
    <property type="entry name" value="DUF899_thioredox"/>
</dbReference>
<comment type="caution">
    <text evidence="1">The sequence shown here is derived from an EMBL/GenBank/DDBJ whole genome shotgun (WGS) entry which is preliminary data.</text>
</comment>
<dbReference type="AlphaFoldDB" id="A0A255DXM6"/>
<dbReference type="RefSeq" id="WP_094451856.1">
    <property type="nucleotide sequence ID" value="NZ_NMVI01000029.1"/>
</dbReference>
<sequence length="173" mass="19214">MSITSPVVDRSTWERAQADHRVHEKAHTRAGDALAAARRRLPLTAVDPVSLPGADGPTRLADIFEGRGQLLAYTFMWHQGRPTAEQCEGCTFSISQISEGTRAYLAERNTTFAVFSEGPWAEISAHRDFMGWSMPWYSTADAQDNPAVDGGGWLRSYVRDGDDVYLANQRRTP</sequence>
<proteinExistence type="predicted"/>
<evidence type="ECO:0000313" key="2">
    <source>
        <dbReference type="Proteomes" id="UP000216533"/>
    </source>
</evidence>
<protein>
    <recommendedName>
        <fullName evidence="3">DUF899 domain-containing protein</fullName>
    </recommendedName>
</protein>
<gene>
    <name evidence="1" type="ORF">CGZ92_13215</name>
</gene>
<dbReference type="Pfam" id="PF05988">
    <property type="entry name" value="DUF899"/>
    <property type="match status" value="1"/>
</dbReference>
<accession>A0A255DXM6</accession>
<reference evidence="1 2" key="1">
    <citation type="submission" date="2017-07" db="EMBL/GenBank/DDBJ databases">
        <title>Draft whole genome sequences of clinical Proprionibacteriaceae strains.</title>
        <authorList>
            <person name="Bernier A.-M."/>
            <person name="Bernard K."/>
            <person name="Domingo M.-C."/>
        </authorList>
    </citation>
    <scope>NUCLEOTIDE SEQUENCE [LARGE SCALE GENOMIC DNA]</scope>
    <source>
        <strain evidence="1 2">NML 160184</strain>
    </source>
</reference>